<evidence type="ECO:0000313" key="11">
    <source>
        <dbReference type="EMBL" id="KAK3922077.1"/>
    </source>
</evidence>
<evidence type="ECO:0000256" key="2">
    <source>
        <dbReference type="ARBA" id="ARBA00022833"/>
    </source>
</evidence>
<evidence type="ECO:0000313" key="15">
    <source>
        <dbReference type="EMBL" id="KAK3928689.1"/>
    </source>
</evidence>
<dbReference type="Proteomes" id="UP001219518">
    <property type="component" value="Unassembled WGS sequence"/>
</dbReference>
<organism evidence="9 16">
    <name type="scientific">Frankliniella fusca</name>
    <dbReference type="NCBI Taxonomy" id="407009"/>
    <lineage>
        <taxon>Eukaryota</taxon>
        <taxon>Metazoa</taxon>
        <taxon>Ecdysozoa</taxon>
        <taxon>Arthropoda</taxon>
        <taxon>Hexapoda</taxon>
        <taxon>Insecta</taxon>
        <taxon>Pterygota</taxon>
        <taxon>Neoptera</taxon>
        <taxon>Paraneoptera</taxon>
        <taxon>Thysanoptera</taxon>
        <taxon>Terebrantia</taxon>
        <taxon>Thripoidea</taxon>
        <taxon>Thripidae</taxon>
        <taxon>Frankliniella</taxon>
    </lineage>
</organism>
<feature type="region of interest" description="Disordered" evidence="4">
    <location>
        <begin position="1"/>
        <end position="87"/>
    </location>
</feature>
<feature type="region of interest" description="Disordered" evidence="4">
    <location>
        <begin position="816"/>
        <end position="856"/>
    </location>
</feature>
<dbReference type="AlphaFoldDB" id="A0AAE1H8R5"/>
<feature type="compositionally biased region" description="Basic and acidic residues" evidence="4">
    <location>
        <begin position="922"/>
        <end position="943"/>
    </location>
</feature>
<proteinExistence type="predicted"/>
<feature type="domain" description="RING-type" evidence="5">
    <location>
        <begin position="948"/>
        <end position="987"/>
    </location>
</feature>
<keyword evidence="1 3" id="KW-0479">Metal-binding</keyword>
<dbReference type="EMBL" id="JAHWGI010001064">
    <property type="protein sequence ID" value="KAK3922077.1"/>
    <property type="molecule type" value="Genomic_DNA"/>
</dbReference>
<reference evidence="9" key="2">
    <citation type="journal article" date="2023" name="BMC Genomics">
        <title>Pest status, molecular evolution, and epigenetic factors derived from the genome assembly of Frankliniella fusca, a thysanopteran phytovirus vector.</title>
        <authorList>
            <person name="Catto M.A."/>
            <person name="Labadie P.E."/>
            <person name="Jacobson A.L."/>
            <person name="Kennedy G.G."/>
            <person name="Srinivasan R."/>
            <person name="Hunt B.G."/>
        </authorList>
    </citation>
    <scope>NUCLEOTIDE SEQUENCE</scope>
    <source>
        <strain evidence="9">PL_HMW_Pooled</strain>
    </source>
</reference>
<evidence type="ECO:0000313" key="8">
    <source>
        <dbReference type="EMBL" id="KAK3914707.1"/>
    </source>
</evidence>
<feature type="region of interest" description="Disordered" evidence="4">
    <location>
        <begin position="683"/>
        <end position="804"/>
    </location>
</feature>
<accession>A0AAE1H8R5</accession>
<dbReference type="EMBL" id="JAHWGI010000639">
    <property type="protein sequence ID" value="KAK3916917.1"/>
    <property type="molecule type" value="Genomic_DNA"/>
</dbReference>
<evidence type="ECO:0000256" key="1">
    <source>
        <dbReference type="ARBA" id="ARBA00022771"/>
    </source>
</evidence>
<evidence type="ECO:0000313" key="16">
    <source>
        <dbReference type="Proteomes" id="UP001219518"/>
    </source>
</evidence>
<dbReference type="PROSITE" id="PS50089">
    <property type="entry name" value="ZF_RING_2"/>
    <property type="match status" value="1"/>
</dbReference>
<evidence type="ECO:0000313" key="13">
    <source>
        <dbReference type="EMBL" id="KAK3928162.1"/>
    </source>
</evidence>
<name>A0AAE1H8R5_9NEOP</name>
<feature type="region of interest" description="Disordered" evidence="4">
    <location>
        <begin position="922"/>
        <end position="945"/>
    </location>
</feature>
<dbReference type="EMBL" id="JAHWGI010001322">
    <property type="protein sequence ID" value="KAK3928188.1"/>
    <property type="molecule type" value="Genomic_DNA"/>
</dbReference>
<evidence type="ECO:0000259" key="5">
    <source>
        <dbReference type="PROSITE" id="PS50089"/>
    </source>
</evidence>
<evidence type="ECO:0000313" key="9">
    <source>
        <dbReference type="EMBL" id="KAK3916917.1"/>
    </source>
</evidence>
<dbReference type="EMBL" id="JAHWGI010001092">
    <property type="protein sequence ID" value="KAK3922541.1"/>
    <property type="molecule type" value="Genomic_DNA"/>
</dbReference>
<dbReference type="InterPro" id="IPR013083">
    <property type="entry name" value="Znf_RING/FYVE/PHD"/>
</dbReference>
<gene>
    <name evidence="8" type="ORF">KUF71_005503</name>
    <name evidence="10" type="ORF">KUF71_009690</name>
    <name evidence="11" type="ORF">KUF71_011253</name>
    <name evidence="12" type="ORF">KUF71_011998</name>
    <name evidence="13" type="ORF">KUF71_016511</name>
    <name evidence="14" type="ORF">KUF71_016537</name>
    <name evidence="15" type="ORF">KUF71_016913</name>
    <name evidence="6" type="ORF">KUF71_019086</name>
    <name evidence="7" type="ORF">KUF71_023185</name>
    <name evidence="9" type="ORF">KUF71_025983</name>
</gene>
<dbReference type="EMBL" id="JAHWGI010001345">
    <property type="protein sequence ID" value="KAK3928689.1"/>
    <property type="molecule type" value="Genomic_DNA"/>
</dbReference>
<evidence type="ECO:0000256" key="4">
    <source>
        <dbReference type="SAM" id="MobiDB-lite"/>
    </source>
</evidence>
<dbReference type="SUPFAM" id="SSF57850">
    <property type="entry name" value="RING/U-box"/>
    <property type="match status" value="1"/>
</dbReference>
<keyword evidence="16" id="KW-1185">Reference proteome</keyword>
<dbReference type="Pfam" id="PF13639">
    <property type="entry name" value="zf-RING_2"/>
    <property type="match status" value="1"/>
</dbReference>
<dbReference type="EMBL" id="JAHWGI010001320">
    <property type="protein sequence ID" value="KAK3928162.1"/>
    <property type="molecule type" value="Genomic_DNA"/>
</dbReference>
<evidence type="ECO:0000313" key="14">
    <source>
        <dbReference type="EMBL" id="KAK3928188.1"/>
    </source>
</evidence>
<sequence>MPRKPKNYRNDLGTSPKYQQHQRQHPSHFPPYEQHQRQHSSYGDRLPSHSAVPSLMPRNTQQLHLSFPNNGSHARGSGHTGPRQLSAVSSPMNISRQHAVPSQHMGSNPPPRHQPEYVALDYSGYRSTSSHLRHVQQEHSTATFDNNTAVNLVIQGNSAPFRQEADRGTAVTPDPFSAHRLSPSPYNLSQRYEHTISTSDSSNPLNLVRHENCGFSGHVGNSVDTVIEDAASPFQRYSLPPYDSSQKVDLRPFAFHGNSGTLVMQENSASSRNVGNSRVETVVRPAQLPGHRYSLSSYDSSQTLGRSFGAHGRSDAAVTLEGSDASRYLPSTIVETIVRPGSLPSQRYSLPPHDSSLVADHSVATGNIGSVTYGNRQTGLQLSFTPSPRMIQRRSAPLSQTERLSASTGNSYPLVMQENSASSRQVCNSRAETVVTPALLPAHRYSLSPYDSSQILDHSVATGNIGSVTYGNRQTGLQLSFTPSPSMIQRRSAPLSQTERLSASTGNSYPLVMQENSASSRQVCNSRAETVVTPALLPAHRYSLSPYDSSQILVNSLGAYGQSDAVIEQEGSGASIRETDTRVKTDVRPGSLPTHRYSLSPHDSSLVAEHAIATGYVGNSTSDGRQAGLRLLVSPPLSAIQQGSYAVSQIEGISVCDSLDNIESEVVESEVVESEVVETEVMETEGVHSELSDATAEDDGPVTLMRGSSSNCGAIYRPGVNKPDDVDEPQVQVQQPSNAGGKRRASTSVSAAKPSTKAPPAKTKPPTNKAKETKAKSDVKTKPKSQGARVKVAATRGKKASNKAALEKLRQEAEQFYANEDNMEEETTVERREVDRQSSRRRVVNEGEPYTLDSDDDDADVGLRCSRRLAEAYKRARSQEDADDEVACLKRAGVLLPNGFKQMKPFFSEEGEMLLSLFNEDHTASEGHQDNTEELLEKEKSSDGRPQCPICLDLVKQPYQCEECQQLFCWVCFDEWLKHSGTCPLCRNKKDVILVPVHNGDRD</sequence>
<protein>
    <submittedName>
        <fullName evidence="9">Peroxisome biogenesis factor 10</fullName>
    </submittedName>
</protein>
<dbReference type="EMBL" id="JAHWGI010000383">
    <property type="protein sequence ID" value="KAK3914707.1"/>
    <property type="molecule type" value="Genomic_DNA"/>
</dbReference>
<keyword evidence="1 3" id="KW-0863">Zinc-finger</keyword>
<comment type="caution">
    <text evidence="9">The sequence shown here is derived from an EMBL/GenBank/DDBJ whole genome shotgun (WGS) entry which is preliminary data.</text>
</comment>
<feature type="compositionally biased region" description="Low complexity" evidence="4">
    <location>
        <begin position="746"/>
        <end position="768"/>
    </location>
</feature>
<keyword evidence="2" id="KW-0862">Zinc</keyword>
<feature type="compositionally biased region" description="Basic and acidic residues" evidence="4">
    <location>
        <begin position="769"/>
        <end position="781"/>
    </location>
</feature>
<evidence type="ECO:0000256" key="3">
    <source>
        <dbReference type="PROSITE-ProRule" id="PRU00175"/>
    </source>
</evidence>
<dbReference type="EMBL" id="JAHWGI010000080">
    <property type="protein sequence ID" value="KAK3908831.1"/>
    <property type="molecule type" value="Genomic_DNA"/>
</dbReference>
<evidence type="ECO:0000313" key="12">
    <source>
        <dbReference type="EMBL" id="KAK3922541.1"/>
    </source>
</evidence>
<evidence type="ECO:0000313" key="7">
    <source>
        <dbReference type="EMBL" id="KAK3913728.1"/>
    </source>
</evidence>
<feature type="region of interest" description="Disordered" evidence="4">
    <location>
        <begin position="164"/>
        <end position="186"/>
    </location>
</feature>
<evidence type="ECO:0000313" key="10">
    <source>
        <dbReference type="EMBL" id="KAK3920403.1"/>
    </source>
</evidence>
<feature type="compositionally biased region" description="Basic and acidic residues" evidence="4">
    <location>
        <begin position="828"/>
        <end position="838"/>
    </location>
</feature>
<dbReference type="Gene3D" id="3.30.40.10">
    <property type="entry name" value="Zinc/RING finger domain, C3HC4 (zinc finger)"/>
    <property type="match status" value="1"/>
</dbReference>
<feature type="compositionally biased region" description="Polar residues" evidence="4">
    <location>
        <begin position="57"/>
        <end position="72"/>
    </location>
</feature>
<dbReference type="EMBL" id="JAHWGI010000997">
    <property type="protein sequence ID" value="KAK3920403.1"/>
    <property type="molecule type" value="Genomic_DNA"/>
</dbReference>
<reference evidence="9" key="1">
    <citation type="submission" date="2021-07" db="EMBL/GenBank/DDBJ databases">
        <authorList>
            <person name="Catto M.A."/>
            <person name="Jacobson A."/>
            <person name="Kennedy G."/>
            <person name="Labadie P."/>
            <person name="Hunt B.G."/>
            <person name="Srinivasan R."/>
        </authorList>
    </citation>
    <scope>NUCLEOTIDE SEQUENCE</scope>
    <source>
        <strain evidence="9">PL_HMW_Pooled</strain>
        <tissue evidence="9">Head</tissue>
    </source>
</reference>
<dbReference type="InterPro" id="IPR001841">
    <property type="entry name" value="Znf_RING"/>
</dbReference>
<evidence type="ECO:0000313" key="6">
    <source>
        <dbReference type="EMBL" id="KAK3908831.1"/>
    </source>
</evidence>
<dbReference type="GO" id="GO:0008270">
    <property type="term" value="F:zinc ion binding"/>
    <property type="evidence" value="ECO:0007669"/>
    <property type="project" value="UniProtKB-KW"/>
</dbReference>
<dbReference type="EMBL" id="JAHWGI010000337">
    <property type="protein sequence ID" value="KAK3913728.1"/>
    <property type="molecule type" value="Genomic_DNA"/>
</dbReference>